<dbReference type="Proteomes" id="UP000814033">
    <property type="component" value="Unassembled WGS sequence"/>
</dbReference>
<reference evidence="1" key="1">
    <citation type="submission" date="2021-02" db="EMBL/GenBank/DDBJ databases">
        <authorList>
            <consortium name="DOE Joint Genome Institute"/>
            <person name="Ahrendt S."/>
            <person name="Looney B.P."/>
            <person name="Miyauchi S."/>
            <person name="Morin E."/>
            <person name="Drula E."/>
            <person name="Courty P.E."/>
            <person name="Chicoki N."/>
            <person name="Fauchery L."/>
            <person name="Kohler A."/>
            <person name="Kuo A."/>
            <person name="Labutti K."/>
            <person name="Pangilinan J."/>
            <person name="Lipzen A."/>
            <person name="Riley R."/>
            <person name="Andreopoulos W."/>
            <person name="He G."/>
            <person name="Johnson J."/>
            <person name="Barry K.W."/>
            <person name="Grigoriev I.V."/>
            <person name="Nagy L."/>
            <person name="Hibbett D."/>
            <person name="Henrissat B."/>
            <person name="Matheny P.B."/>
            <person name="Labbe J."/>
            <person name="Martin F."/>
        </authorList>
    </citation>
    <scope>NUCLEOTIDE SEQUENCE</scope>
    <source>
        <strain evidence="1">FP105234-sp</strain>
    </source>
</reference>
<gene>
    <name evidence="1" type="ORF">FA95DRAFT_1578167</name>
</gene>
<reference evidence="1" key="2">
    <citation type="journal article" date="2022" name="New Phytol.">
        <title>Evolutionary transition to the ectomycorrhizal habit in the genomes of a hyperdiverse lineage of mushroom-forming fungi.</title>
        <authorList>
            <person name="Looney B."/>
            <person name="Miyauchi S."/>
            <person name="Morin E."/>
            <person name="Drula E."/>
            <person name="Courty P.E."/>
            <person name="Kohler A."/>
            <person name="Kuo A."/>
            <person name="LaButti K."/>
            <person name="Pangilinan J."/>
            <person name="Lipzen A."/>
            <person name="Riley R."/>
            <person name="Andreopoulos W."/>
            <person name="He G."/>
            <person name="Johnson J."/>
            <person name="Nolan M."/>
            <person name="Tritt A."/>
            <person name="Barry K.W."/>
            <person name="Grigoriev I.V."/>
            <person name="Nagy L.G."/>
            <person name="Hibbett D."/>
            <person name="Henrissat B."/>
            <person name="Matheny P.B."/>
            <person name="Labbe J."/>
            <person name="Martin F.M."/>
        </authorList>
    </citation>
    <scope>NUCLEOTIDE SEQUENCE</scope>
    <source>
        <strain evidence="1">FP105234-sp</strain>
    </source>
</reference>
<name>A0ACB8R318_9AGAM</name>
<feature type="non-terminal residue" evidence="1">
    <location>
        <position position="1"/>
    </location>
</feature>
<organism evidence="1 2">
    <name type="scientific">Auriscalpium vulgare</name>
    <dbReference type="NCBI Taxonomy" id="40419"/>
    <lineage>
        <taxon>Eukaryota</taxon>
        <taxon>Fungi</taxon>
        <taxon>Dikarya</taxon>
        <taxon>Basidiomycota</taxon>
        <taxon>Agaricomycotina</taxon>
        <taxon>Agaricomycetes</taxon>
        <taxon>Russulales</taxon>
        <taxon>Auriscalpiaceae</taxon>
        <taxon>Auriscalpium</taxon>
    </lineage>
</organism>
<evidence type="ECO:0000313" key="2">
    <source>
        <dbReference type="Proteomes" id="UP000814033"/>
    </source>
</evidence>
<comment type="caution">
    <text evidence="1">The sequence shown here is derived from an EMBL/GenBank/DDBJ whole genome shotgun (WGS) entry which is preliminary data.</text>
</comment>
<sequence length="261" mass="28278">TEEHEPELDLPAGPVPQDESNTIAKTMLQSASFLDDEPVETPLCEDGAAAVEVEFITVDPSPENLCEHVYDSSGTGSSLDSTEVFRSDFPDIAGARPLLEAIRSSALPGEEGNPSADVIAFVERVENADPNAPDLKDEDLNANWGHRQFTAGKLTWSGVLTKWENVGTVDMSCRLLAASVRDCQVPGICASSEKSRLSRSWVMSTFPTSWRPLCDAGQTLTRSMIPSQGNPATADVENAAPLTDEELRTLWSKLTKEELKT</sequence>
<protein>
    <submittedName>
        <fullName evidence="1">Uncharacterized protein</fullName>
    </submittedName>
</protein>
<dbReference type="EMBL" id="MU276483">
    <property type="protein sequence ID" value="KAI0038509.1"/>
    <property type="molecule type" value="Genomic_DNA"/>
</dbReference>
<evidence type="ECO:0000313" key="1">
    <source>
        <dbReference type="EMBL" id="KAI0038509.1"/>
    </source>
</evidence>
<proteinExistence type="predicted"/>
<accession>A0ACB8R318</accession>
<keyword evidence="2" id="KW-1185">Reference proteome</keyword>